<dbReference type="AlphaFoldDB" id="A0A0E9N138"/>
<feature type="binding site" evidence="8">
    <location>
        <position position="21"/>
    </location>
    <ligand>
        <name>substrate</name>
    </ligand>
</feature>
<dbReference type="EMBL" id="BBWV01000002">
    <property type="protein sequence ID" value="GAO43453.1"/>
    <property type="molecule type" value="Genomic_DNA"/>
</dbReference>
<dbReference type="SUPFAM" id="SSF51445">
    <property type="entry name" value="(Trans)glycosidases"/>
    <property type="match status" value="1"/>
</dbReference>
<evidence type="ECO:0000256" key="4">
    <source>
        <dbReference type="ARBA" id="ARBA00023277"/>
    </source>
</evidence>
<evidence type="ECO:0000256" key="9">
    <source>
        <dbReference type="RuleBase" id="RU361175"/>
    </source>
</evidence>
<dbReference type="NCBIfam" id="TIGR03356">
    <property type="entry name" value="BGL"/>
    <property type="match status" value="1"/>
</dbReference>
<keyword evidence="6" id="KW-0624">Polysaccharide degradation</keyword>
<sequence length="450" mass="51350">MINANAFGQNFYWGVAISAAQNEGAIAEGGRSPSIWDSFVRRQGVIKKGGKTSPACDFYHRYKDDILLVKALGFNCFRFSISWSRLLPDGTGKPNPAGLQFYHAVIDECLRLGVTPFITLYHWDLPQRLQQEGGWASPLINRWFRHFTKICAKAFGDKVKHWIVLNEPVGFTSLGYMLGKHAPGKKSLDDFLRTVHHAALAQGDGGRVLREFVPHAVIGTTFSCSEVVPYSERPEDRTAAARIDLLLNRLLIEPLLGKGFPEDDKGLMDKLVRQNLSWKYQERMHFDMDFIGLQNYFPVTVRHQGFMPLIQATEVKPVQRKVPHTAMGWEINPGAFHRIIKKFWKYGAIRQLMITENGAAFKDTLHQGRIADAERTAYYQSHLAALLQAKKEGVNIGGYFAWTLMDNFEWAEGYEARFGLVHVDFKTQLRTVKDSGYWWRDFLSMQTIRT</sequence>
<feature type="binding site" evidence="8">
    <location>
        <position position="402"/>
    </location>
    <ligand>
        <name>substrate</name>
    </ligand>
</feature>
<evidence type="ECO:0000256" key="7">
    <source>
        <dbReference type="PIRSR" id="PIRSR617736-1"/>
    </source>
</evidence>
<evidence type="ECO:0000256" key="8">
    <source>
        <dbReference type="PIRSR" id="PIRSR617736-2"/>
    </source>
</evidence>
<feature type="binding site" evidence="8">
    <location>
        <position position="166"/>
    </location>
    <ligand>
        <name>substrate</name>
    </ligand>
</feature>
<dbReference type="GO" id="GO:0008422">
    <property type="term" value="F:beta-glucosidase activity"/>
    <property type="evidence" value="ECO:0007669"/>
    <property type="project" value="UniProtKB-EC"/>
</dbReference>
<comment type="similarity">
    <text evidence="1 9">Belongs to the glycosyl hydrolase 1 family.</text>
</comment>
<feature type="binding site" evidence="8">
    <location>
        <begin position="409"/>
        <end position="410"/>
    </location>
    <ligand>
        <name>substrate</name>
    </ligand>
</feature>
<dbReference type="OrthoDB" id="9765195at2"/>
<proteinExistence type="inferred from homology"/>
<dbReference type="InterPro" id="IPR017853">
    <property type="entry name" value="GH"/>
</dbReference>
<gene>
    <name evidence="10" type="primary">bglA</name>
    <name evidence="10" type="ORF">FPE01S_02_05580</name>
</gene>
<feature type="binding site" evidence="8">
    <location>
        <position position="296"/>
    </location>
    <ligand>
        <name>substrate</name>
    </ligand>
</feature>
<evidence type="ECO:0000256" key="6">
    <source>
        <dbReference type="ARBA" id="ARBA00023326"/>
    </source>
</evidence>
<dbReference type="Proteomes" id="UP000033121">
    <property type="component" value="Unassembled WGS sequence"/>
</dbReference>
<feature type="active site" description="Nucleophile" evidence="7">
    <location>
        <position position="356"/>
    </location>
</feature>
<evidence type="ECO:0000256" key="2">
    <source>
        <dbReference type="ARBA" id="ARBA00022801"/>
    </source>
</evidence>
<dbReference type="GO" id="GO:0030245">
    <property type="term" value="P:cellulose catabolic process"/>
    <property type="evidence" value="ECO:0007669"/>
    <property type="project" value="UniProtKB-KW"/>
</dbReference>
<dbReference type="Gene3D" id="3.20.20.80">
    <property type="entry name" value="Glycosidases"/>
    <property type="match status" value="1"/>
</dbReference>
<keyword evidence="3" id="KW-0136">Cellulose degradation</keyword>
<dbReference type="GO" id="GO:0005829">
    <property type="term" value="C:cytosol"/>
    <property type="evidence" value="ECO:0007669"/>
    <property type="project" value="TreeGrafter"/>
</dbReference>
<keyword evidence="4" id="KW-0119">Carbohydrate metabolism</keyword>
<evidence type="ECO:0000256" key="5">
    <source>
        <dbReference type="ARBA" id="ARBA00023295"/>
    </source>
</evidence>
<keyword evidence="2 9" id="KW-0378">Hydrolase</keyword>
<evidence type="ECO:0000313" key="11">
    <source>
        <dbReference type="Proteomes" id="UP000033121"/>
    </source>
</evidence>
<evidence type="ECO:0000313" key="10">
    <source>
        <dbReference type="EMBL" id="GAO43453.1"/>
    </source>
</evidence>
<dbReference type="PRINTS" id="PR00131">
    <property type="entry name" value="GLHYDRLASE1"/>
</dbReference>
<accession>A0A0E9N138</accession>
<dbReference type="PANTHER" id="PTHR10353:SF36">
    <property type="entry name" value="LP05116P"/>
    <property type="match status" value="1"/>
</dbReference>
<evidence type="ECO:0000256" key="3">
    <source>
        <dbReference type="ARBA" id="ARBA00023001"/>
    </source>
</evidence>
<dbReference type="InterPro" id="IPR001360">
    <property type="entry name" value="Glyco_hydro_1"/>
</dbReference>
<feature type="active site" description="Proton donor" evidence="7">
    <location>
        <position position="167"/>
    </location>
</feature>
<feature type="binding site" evidence="8">
    <location>
        <position position="122"/>
    </location>
    <ligand>
        <name>substrate</name>
    </ligand>
</feature>
<dbReference type="PANTHER" id="PTHR10353">
    <property type="entry name" value="GLYCOSYL HYDROLASE"/>
    <property type="match status" value="1"/>
</dbReference>
<comment type="caution">
    <text evidence="10">The sequence shown here is derived from an EMBL/GenBank/DDBJ whole genome shotgun (WGS) entry which is preliminary data.</text>
</comment>
<dbReference type="EC" id="3.2.1.21" evidence="9"/>
<dbReference type="STRING" id="1220578.FPE01S_02_05580"/>
<name>A0A0E9N138_9BACT</name>
<comment type="catalytic activity">
    <reaction evidence="9">
        <text>Hydrolysis of terminal, non-reducing beta-D-glucosyl residues with release of beta-D-glucose.</text>
        <dbReference type="EC" id="3.2.1.21"/>
    </reaction>
</comment>
<dbReference type="InterPro" id="IPR017736">
    <property type="entry name" value="Glyco_hydro_1_beta-glucosidase"/>
</dbReference>
<evidence type="ECO:0000256" key="1">
    <source>
        <dbReference type="ARBA" id="ARBA00010838"/>
    </source>
</evidence>
<keyword evidence="11" id="KW-1185">Reference proteome</keyword>
<dbReference type="Pfam" id="PF00232">
    <property type="entry name" value="Glyco_hydro_1"/>
    <property type="match status" value="1"/>
</dbReference>
<keyword evidence="5 9" id="KW-0326">Glycosidase</keyword>
<reference evidence="10 11" key="1">
    <citation type="submission" date="2015-04" db="EMBL/GenBank/DDBJ databases">
        <title>Whole genome shotgun sequence of Flavihumibacter petaseus NBRC 106054.</title>
        <authorList>
            <person name="Miyazawa S."/>
            <person name="Hosoyama A."/>
            <person name="Hashimoto M."/>
            <person name="Noguchi M."/>
            <person name="Tsuchikane K."/>
            <person name="Ohji S."/>
            <person name="Yamazoe A."/>
            <person name="Ichikawa N."/>
            <person name="Kimura A."/>
            <person name="Fujita N."/>
        </authorList>
    </citation>
    <scope>NUCLEOTIDE SEQUENCE [LARGE SCALE GENOMIC DNA]</scope>
    <source>
        <strain evidence="10 11">NBRC 106054</strain>
    </source>
</reference>
<dbReference type="RefSeq" id="WP_046369327.1">
    <property type="nucleotide sequence ID" value="NZ_BBWV01000002.1"/>
</dbReference>
<organism evidence="10 11">
    <name type="scientific">Flavihumibacter petaseus NBRC 106054</name>
    <dbReference type="NCBI Taxonomy" id="1220578"/>
    <lineage>
        <taxon>Bacteria</taxon>
        <taxon>Pseudomonadati</taxon>
        <taxon>Bacteroidota</taxon>
        <taxon>Chitinophagia</taxon>
        <taxon>Chitinophagales</taxon>
        <taxon>Chitinophagaceae</taxon>
        <taxon>Flavihumibacter</taxon>
    </lineage>
</organism>
<dbReference type="FunFam" id="3.20.20.80:FF:000004">
    <property type="entry name" value="Beta-glucosidase 6-phospho-beta-glucosidase"/>
    <property type="match status" value="1"/>
</dbReference>
<protein>
    <recommendedName>
        <fullName evidence="9">Beta-glucosidase</fullName>
        <ecNumber evidence="9">3.2.1.21</ecNumber>
    </recommendedName>
</protein>